<evidence type="ECO:0000313" key="3">
    <source>
        <dbReference type="Proteomes" id="UP001201812"/>
    </source>
</evidence>
<gene>
    <name evidence="2" type="ORF">DdX_17963</name>
</gene>
<comment type="caution">
    <text evidence="2">The sequence shown here is derived from an EMBL/GenBank/DDBJ whole genome shotgun (WGS) entry which is preliminary data.</text>
</comment>
<keyword evidence="1" id="KW-0732">Signal</keyword>
<feature type="signal peptide" evidence="1">
    <location>
        <begin position="1"/>
        <end position="19"/>
    </location>
</feature>
<evidence type="ECO:0000256" key="1">
    <source>
        <dbReference type="SAM" id="SignalP"/>
    </source>
</evidence>
<keyword evidence="3" id="KW-1185">Reference proteome</keyword>
<protein>
    <submittedName>
        <fullName evidence="2">Uncharacterized protein</fullName>
    </submittedName>
</protein>
<dbReference type="EMBL" id="JAKKPZ010000223">
    <property type="protein sequence ID" value="KAI1698332.1"/>
    <property type="molecule type" value="Genomic_DNA"/>
</dbReference>
<accession>A0AAD4QYI4</accession>
<proteinExistence type="predicted"/>
<sequence>MLQSFWICFCVFLVAGAFASTGFFRIPDNLVKCATMALQIHVNSIFDVEQNNSPRCERSLDWQKRKCLTIYDRSAKMSQNWRNFSDTVGLSTMALQLCLGSTSIVYLTLNKTIRLGVKDLLTGKKGRVSGRRFIKRLIKGRNLQNYEMAVVNGG</sequence>
<name>A0AAD4QYI4_9BILA</name>
<dbReference type="Proteomes" id="UP001201812">
    <property type="component" value="Unassembled WGS sequence"/>
</dbReference>
<organism evidence="2 3">
    <name type="scientific">Ditylenchus destructor</name>
    <dbReference type="NCBI Taxonomy" id="166010"/>
    <lineage>
        <taxon>Eukaryota</taxon>
        <taxon>Metazoa</taxon>
        <taxon>Ecdysozoa</taxon>
        <taxon>Nematoda</taxon>
        <taxon>Chromadorea</taxon>
        <taxon>Rhabditida</taxon>
        <taxon>Tylenchina</taxon>
        <taxon>Tylenchomorpha</taxon>
        <taxon>Sphaerularioidea</taxon>
        <taxon>Anguinidae</taxon>
        <taxon>Anguininae</taxon>
        <taxon>Ditylenchus</taxon>
    </lineage>
</organism>
<evidence type="ECO:0000313" key="2">
    <source>
        <dbReference type="EMBL" id="KAI1698332.1"/>
    </source>
</evidence>
<feature type="chain" id="PRO_5041993658" evidence="1">
    <location>
        <begin position="20"/>
        <end position="154"/>
    </location>
</feature>
<reference evidence="2" key="1">
    <citation type="submission" date="2022-01" db="EMBL/GenBank/DDBJ databases">
        <title>Genome Sequence Resource for Two Populations of Ditylenchus destructor, the Migratory Endoparasitic Phytonematode.</title>
        <authorList>
            <person name="Zhang H."/>
            <person name="Lin R."/>
            <person name="Xie B."/>
        </authorList>
    </citation>
    <scope>NUCLEOTIDE SEQUENCE</scope>
    <source>
        <strain evidence="2">BazhouSP</strain>
    </source>
</reference>
<dbReference type="AlphaFoldDB" id="A0AAD4QYI4"/>